<evidence type="ECO:0000256" key="1">
    <source>
        <dbReference type="ARBA" id="ARBA00023125"/>
    </source>
</evidence>
<dbReference type="GO" id="GO:0003677">
    <property type="term" value="F:DNA binding"/>
    <property type="evidence" value="ECO:0007669"/>
    <property type="project" value="UniProtKB-KW"/>
</dbReference>
<comment type="caution">
    <text evidence="3">The sequence shown here is derived from an EMBL/GenBank/DDBJ whole genome shotgun (WGS) entry which is preliminary data.</text>
</comment>
<keyword evidence="1" id="KW-0238">DNA-binding</keyword>
<gene>
    <name evidence="3" type="ORF">GN958_ATG19936</name>
</gene>
<organism evidence="3 4">
    <name type="scientific">Phytophthora infestans</name>
    <name type="common">Potato late blight agent</name>
    <name type="synonym">Botrytis infestans</name>
    <dbReference type="NCBI Taxonomy" id="4787"/>
    <lineage>
        <taxon>Eukaryota</taxon>
        <taxon>Sar</taxon>
        <taxon>Stramenopiles</taxon>
        <taxon>Oomycota</taxon>
        <taxon>Peronosporomycetes</taxon>
        <taxon>Peronosporales</taxon>
        <taxon>Peronosporaceae</taxon>
        <taxon>Phytophthora</taxon>
    </lineage>
</organism>
<evidence type="ECO:0000313" key="3">
    <source>
        <dbReference type="EMBL" id="KAF4130931.1"/>
    </source>
</evidence>
<evidence type="ECO:0000313" key="4">
    <source>
        <dbReference type="Proteomes" id="UP000704712"/>
    </source>
</evidence>
<dbReference type="EMBL" id="JAACNO010002776">
    <property type="protein sequence ID" value="KAF4130931.1"/>
    <property type="molecule type" value="Genomic_DNA"/>
</dbReference>
<reference evidence="3" key="1">
    <citation type="submission" date="2020-03" db="EMBL/GenBank/DDBJ databases">
        <title>Hybrid Assembly of Korean Phytophthora infestans isolates.</title>
        <authorList>
            <person name="Prokchorchik M."/>
            <person name="Lee Y."/>
            <person name="Seo J."/>
            <person name="Cho J.-H."/>
            <person name="Park Y.-E."/>
            <person name="Jang D.-C."/>
            <person name="Im J.-S."/>
            <person name="Choi J.-G."/>
            <person name="Park H.-J."/>
            <person name="Lee G.-B."/>
            <person name="Lee Y.-G."/>
            <person name="Hong S.-Y."/>
            <person name="Cho K."/>
            <person name="Sohn K.H."/>
        </authorList>
    </citation>
    <scope>NUCLEOTIDE SEQUENCE</scope>
    <source>
        <strain evidence="3">KR_2_A2</strain>
    </source>
</reference>
<dbReference type="AlphaFoldDB" id="A0A8S9TQP4"/>
<accession>A0A8S9TQP4</accession>
<proteinExistence type="predicted"/>
<feature type="domain" description="HTH CENPB-type" evidence="2">
    <location>
        <begin position="2"/>
        <end position="46"/>
    </location>
</feature>
<evidence type="ECO:0000259" key="2">
    <source>
        <dbReference type="Pfam" id="PF03221"/>
    </source>
</evidence>
<dbReference type="InterPro" id="IPR006600">
    <property type="entry name" value="HTH_CenpB_DNA-bd_dom"/>
</dbReference>
<name>A0A8S9TQP4_PHYIN</name>
<protein>
    <recommendedName>
        <fullName evidence="2">HTH CENPB-type domain-containing protein</fullName>
    </recommendedName>
</protein>
<dbReference type="Proteomes" id="UP000704712">
    <property type="component" value="Unassembled WGS sequence"/>
</dbReference>
<sequence>MVTRRRLANMALIIYARETKGQDAPLFAASDNWVSNFMIHFEISLRRQTNLAILEDDMLVDRAVAYDFV</sequence>
<dbReference type="Pfam" id="PF03221">
    <property type="entry name" value="HTH_Tnp_Tc5"/>
    <property type="match status" value="1"/>
</dbReference>